<evidence type="ECO:0000256" key="1">
    <source>
        <dbReference type="ARBA" id="ARBA00007867"/>
    </source>
</evidence>
<keyword evidence="3 4" id="KW-0620">Polyamine biosynthesis</keyword>
<comment type="pathway">
    <text evidence="4">Amine and polyamine biosynthesis; spermidine biosynthesis; spermidine from putrescine: step 1/1.</text>
</comment>
<evidence type="ECO:0000259" key="6">
    <source>
        <dbReference type="PROSITE" id="PS51006"/>
    </source>
</evidence>
<keyword evidence="8" id="KW-1185">Reference proteome</keyword>
<dbReference type="PANTHER" id="PTHR43317:SF1">
    <property type="entry name" value="THERMOSPERMINE SYNTHASE ACAULIS5"/>
    <property type="match status" value="1"/>
</dbReference>
<feature type="binding site" evidence="4">
    <location>
        <position position="96"/>
    </location>
    <ligand>
        <name>spermidine</name>
        <dbReference type="ChEBI" id="CHEBI:57834"/>
    </ligand>
</feature>
<comment type="function">
    <text evidence="4">Catalyzes the irreversible transfer of a propylamine group from the amino donor S-adenosylmethioninamine (decarboxy-AdoMet) to putrescine (1,4-diaminobutane) to yield spermidine.</text>
</comment>
<feature type="domain" description="PABS" evidence="6">
    <location>
        <begin position="17"/>
        <end position="250"/>
    </location>
</feature>
<dbReference type="InterPro" id="IPR001045">
    <property type="entry name" value="Spermi_synthase"/>
</dbReference>
<dbReference type="Proteomes" id="UP000670947">
    <property type="component" value="Unassembled WGS sequence"/>
</dbReference>
<sequence>MAKKTAASTSSTVNRGDIWDQKTLKHLLQRKPKILYKGKSRYQNIVLLEAKDVRMYLDKQLQFSSLDERFYHEALVHPAMVMSPCRRHVLILGGGDGFAVREVLKYRDVKTVDLIELDPKIIKIAKSRPISVLNERSLYDKRVKIHQKDARRFFSKTPNPNSKTYNVIILDFPDPYDKELSKLYTKEFLKDVTKKLAPGGIIVIQSNSTDDFPRVYWSIYHTLKSVGLITKSYNVYVPSFGDWGFQIASFKKFAPGRKKVSVANQTLPKNLSVLFKLPKDVLRDKKEALPNSLKNLRIFKYYVMDQKAAL</sequence>
<evidence type="ECO:0000313" key="7">
    <source>
        <dbReference type="EMBL" id="MBO7746466.1"/>
    </source>
</evidence>
<feature type="binding site" evidence="4">
    <location>
        <position position="116"/>
    </location>
    <ligand>
        <name>S-methyl-5'-thioadenosine</name>
        <dbReference type="ChEBI" id="CHEBI:17509"/>
    </ligand>
</feature>
<feature type="active site" description="Proton acceptor" evidence="4 5">
    <location>
        <position position="171"/>
    </location>
</feature>
<dbReference type="InterPro" id="IPR029063">
    <property type="entry name" value="SAM-dependent_MTases_sf"/>
</dbReference>
<evidence type="ECO:0000256" key="3">
    <source>
        <dbReference type="ARBA" id="ARBA00023115"/>
    </source>
</evidence>
<reference evidence="7 8" key="1">
    <citation type="submission" date="2021-03" db="EMBL/GenBank/DDBJ databases">
        <title>Paenibacillus artemisicola MWE-103 whole genome sequence.</title>
        <authorList>
            <person name="Ham Y.J."/>
        </authorList>
    </citation>
    <scope>NUCLEOTIDE SEQUENCE [LARGE SCALE GENOMIC DNA]</scope>
    <source>
        <strain evidence="7 8">MWE-103</strain>
    </source>
</reference>
<name>A0ABS3WDS8_9BACL</name>
<dbReference type="RefSeq" id="WP_208849240.1">
    <property type="nucleotide sequence ID" value="NZ_JAGGDJ010000018.1"/>
</dbReference>
<dbReference type="Pfam" id="PF01564">
    <property type="entry name" value="Spermine_synth"/>
    <property type="match status" value="1"/>
</dbReference>
<evidence type="ECO:0000313" key="8">
    <source>
        <dbReference type="Proteomes" id="UP000670947"/>
    </source>
</evidence>
<protein>
    <recommendedName>
        <fullName evidence="4">Polyamine aminopropyltransferase</fullName>
    </recommendedName>
    <alternativeName>
        <fullName evidence="4">Putrescine aminopropyltransferase</fullName>
        <shortName evidence="4">PAPT</shortName>
    </alternativeName>
    <alternativeName>
        <fullName evidence="4">Spermidine synthase</fullName>
        <shortName evidence="4">SPDS</shortName>
        <shortName evidence="4">SPDSY</shortName>
        <ecNumber evidence="4">2.5.1.16</ecNumber>
    </alternativeName>
</protein>
<feature type="binding site" evidence="4">
    <location>
        <begin position="149"/>
        <end position="150"/>
    </location>
    <ligand>
        <name>S-methyl-5'-thioadenosine</name>
        <dbReference type="ChEBI" id="CHEBI:17509"/>
    </ligand>
</feature>
<dbReference type="PROSITE" id="PS51006">
    <property type="entry name" value="PABS_2"/>
    <property type="match status" value="1"/>
</dbReference>
<feature type="binding site" evidence="4">
    <location>
        <position position="43"/>
    </location>
    <ligand>
        <name>S-methyl-5'-thioadenosine</name>
        <dbReference type="ChEBI" id="CHEBI:17509"/>
    </ligand>
</feature>
<comment type="caution">
    <text evidence="7">The sequence shown here is derived from an EMBL/GenBank/DDBJ whole genome shotgun (WGS) entry which is preliminary data.</text>
</comment>
<evidence type="ECO:0000256" key="2">
    <source>
        <dbReference type="ARBA" id="ARBA00022679"/>
    </source>
</evidence>
<dbReference type="CDD" id="cd02440">
    <property type="entry name" value="AdoMet_MTases"/>
    <property type="match status" value="1"/>
</dbReference>
<dbReference type="Gene3D" id="3.40.50.150">
    <property type="entry name" value="Vaccinia Virus protein VP39"/>
    <property type="match status" value="1"/>
</dbReference>
<organism evidence="7 8">
    <name type="scientific">Paenibacillus artemisiicola</name>
    <dbReference type="NCBI Taxonomy" id="1172618"/>
    <lineage>
        <taxon>Bacteria</taxon>
        <taxon>Bacillati</taxon>
        <taxon>Bacillota</taxon>
        <taxon>Bacilli</taxon>
        <taxon>Bacillales</taxon>
        <taxon>Paenibacillaceae</taxon>
        <taxon>Paenibacillus</taxon>
    </lineage>
</organism>
<dbReference type="EC" id="2.5.1.16" evidence="4"/>
<comment type="caution">
    <text evidence="4">Lacks conserved residue(s) required for the propagation of feature annotation.</text>
</comment>
<dbReference type="InterPro" id="IPR030374">
    <property type="entry name" value="PABS"/>
</dbReference>
<evidence type="ECO:0000256" key="5">
    <source>
        <dbReference type="PROSITE-ProRule" id="PRU00354"/>
    </source>
</evidence>
<proteinExistence type="inferred from homology"/>
<dbReference type="InterPro" id="IPR030373">
    <property type="entry name" value="PABS_CS"/>
</dbReference>
<dbReference type="SUPFAM" id="SSF53335">
    <property type="entry name" value="S-adenosyl-L-methionine-dependent methyltransferases"/>
    <property type="match status" value="1"/>
</dbReference>
<comment type="subunit">
    <text evidence="4">Homodimer or homotetramer.</text>
</comment>
<dbReference type="PROSITE" id="PS01330">
    <property type="entry name" value="PABS_1"/>
    <property type="match status" value="1"/>
</dbReference>
<feature type="binding site" evidence="4">
    <location>
        <position position="72"/>
    </location>
    <ligand>
        <name>spermidine</name>
        <dbReference type="ChEBI" id="CHEBI:57834"/>
    </ligand>
</feature>
<comment type="similarity">
    <text evidence="1 4">Belongs to the spermidine/spermine synthase family.</text>
</comment>
<dbReference type="EMBL" id="JAGGDJ010000018">
    <property type="protein sequence ID" value="MBO7746466.1"/>
    <property type="molecule type" value="Genomic_DNA"/>
</dbReference>
<keyword evidence="2 4" id="KW-0808">Transferase</keyword>
<dbReference type="PANTHER" id="PTHR43317">
    <property type="entry name" value="THERMOSPERMINE SYNTHASE ACAULIS5"/>
    <property type="match status" value="1"/>
</dbReference>
<evidence type="ECO:0000256" key="4">
    <source>
        <dbReference type="HAMAP-Rule" id="MF_00198"/>
    </source>
</evidence>
<comment type="catalytic activity">
    <reaction evidence="4">
        <text>S-adenosyl 3-(methylsulfanyl)propylamine + putrescine = S-methyl-5'-thioadenosine + spermidine + H(+)</text>
        <dbReference type="Rhea" id="RHEA:12721"/>
        <dbReference type="ChEBI" id="CHEBI:15378"/>
        <dbReference type="ChEBI" id="CHEBI:17509"/>
        <dbReference type="ChEBI" id="CHEBI:57443"/>
        <dbReference type="ChEBI" id="CHEBI:57834"/>
        <dbReference type="ChEBI" id="CHEBI:326268"/>
        <dbReference type="EC" id="2.5.1.16"/>
    </reaction>
</comment>
<gene>
    <name evidence="4" type="primary">speE</name>
    <name evidence="7" type="ORF">I8J29_19820</name>
</gene>
<accession>A0ABS3WDS8</accession>
<dbReference type="HAMAP" id="MF_00198">
    <property type="entry name" value="Spermidine_synth"/>
    <property type="match status" value="1"/>
</dbReference>
<keyword evidence="4" id="KW-0745">Spermidine biosynthesis</keyword>